<dbReference type="Proteomes" id="UP001396334">
    <property type="component" value="Unassembled WGS sequence"/>
</dbReference>
<keyword evidence="3" id="KW-0238">DNA-binding</keyword>
<keyword evidence="7" id="KW-0812">Transmembrane</keyword>
<keyword evidence="2" id="KW-0805">Transcription regulation</keyword>
<evidence type="ECO:0000256" key="3">
    <source>
        <dbReference type="ARBA" id="ARBA00023125"/>
    </source>
</evidence>
<dbReference type="EMBL" id="JBBPBN010000031">
    <property type="protein sequence ID" value="KAK9004253.1"/>
    <property type="molecule type" value="Genomic_DNA"/>
</dbReference>
<comment type="caution">
    <text evidence="9">The sequence shown here is derived from an EMBL/GenBank/DDBJ whole genome shotgun (WGS) entry which is preliminary data.</text>
</comment>
<feature type="transmembrane region" description="Helical" evidence="7">
    <location>
        <begin position="12"/>
        <end position="31"/>
    </location>
</feature>
<keyword evidence="7" id="KW-1133">Transmembrane helix</keyword>
<evidence type="ECO:0000259" key="8">
    <source>
        <dbReference type="PROSITE" id="PS51369"/>
    </source>
</evidence>
<evidence type="ECO:0000256" key="6">
    <source>
        <dbReference type="SAM" id="MobiDB-lite"/>
    </source>
</evidence>
<feature type="region of interest" description="Disordered" evidence="6">
    <location>
        <begin position="183"/>
        <end position="208"/>
    </location>
</feature>
<evidence type="ECO:0000313" key="10">
    <source>
        <dbReference type="Proteomes" id="UP001396334"/>
    </source>
</evidence>
<feature type="compositionally biased region" description="Basic and acidic residues" evidence="6">
    <location>
        <begin position="183"/>
        <end position="207"/>
    </location>
</feature>
<gene>
    <name evidence="9" type="ORF">V6N11_002059</name>
</gene>
<accession>A0ABR2QUI2</accession>
<sequence>MDSINIDSEVGDMLHVEALLPLLFFIFFALFNGLSGWYNYSIFLFTNGSTSPLLMLQNGTKLINKAPSSSPWPSPWLKLKDPRIVRVSRAFGGKDRHSKVYTIRGLRDRRVRLSVPTAIQLYDLQDRLGLNQPSKVVDWLLNAAKHDIDELPPLPIPMPIPPPCFPSSNEFWRTKSKEIARVAIDDKQEKNGGIEGDGHDHDHDRNLNNDVSSSRSYHHFETSSFPLSSQLGSLGSAEAHNFNVLAPPLAAALSLCPPPLGGGAPPLFPPHAVDPRQQANHFQMLSSGAQQQNFLLNNSLNFPPFSSVTQSTTPFQLISPRFLPSQPDKEHNFPSK</sequence>
<proteinExistence type="predicted"/>
<evidence type="ECO:0000313" key="9">
    <source>
        <dbReference type="EMBL" id="KAK9004253.1"/>
    </source>
</evidence>
<keyword evidence="4" id="KW-0804">Transcription</keyword>
<protein>
    <recommendedName>
        <fullName evidence="8">TCP domain-containing protein</fullName>
    </recommendedName>
</protein>
<keyword evidence="10" id="KW-1185">Reference proteome</keyword>
<dbReference type="InterPro" id="IPR017887">
    <property type="entry name" value="TF_TCP_subgr"/>
</dbReference>
<evidence type="ECO:0000256" key="2">
    <source>
        <dbReference type="ARBA" id="ARBA00023015"/>
    </source>
</evidence>
<comment type="subcellular location">
    <subcellularLocation>
        <location evidence="1">Nucleus</location>
    </subcellularLocation>
</comment>
<dbReference type="Pfam" id="PF03634">
    <property type="entry name" value="TCP"/>
    <property type="match status" value="1"/>
</dbReference>
<name>A0ABR2QUI2_9ROSI</name>
<feature type="domain" description="TCP" evidence="8">
    <location>
        <begin position="93"/>
        <end position="151"/>
    </location>
</feature>
<evidence type="ECO:0000256" key="1">
    <source>
        <dbReference type="ARBA" id="ARBA00004123"/>
    </source>
</evidence>
<keyword evidence="5" id="KW-0539">Nucleus</keyword>
<evidence type="ECO:0000256" key="7">
    <source>
        <dbReference type="SAM" id="Phobius"/>
    </source>
</evidence>
<dbReference type="PROSITE" id="PS51369">
    <property type="entry name" value="TCP"/>
    <property type="match status" value="1"/>
</dbReference>
<dbReference type="PANTHER" id="PTHR31072">
    <property type="entry name" value="TRANSCRIPTION FACTOR TCP4-RELATED"/>
    <property type="match status" value="1"/>
</dbReference>
<keyword evidence="7" id="KW-0472">Membrane</keyword>
<evidence type="ECO:0000256" key="5">
    <source>
        <dbReference type="ARBA" id="ARBA00023242"/>
    </source>
</evidence>
<organism evidence="9 10">
    <name type="scientific">Hibiscus sabdariffa</name>
    <name type="common">roselle</name>
    <dbReference type="NCBI Taxonomy" id="183260"/>
    <lineage>
        <taxon>Eukaryota</taxon>
        <taxon>Viridiplantae</taxon>
        <taxon>Streptophyta</taxon>
        <taxon>Embryophyta</taxon>
        <taxon>Tracheophyta</taxon>
        <taxon>Spermatophyta</taxon>
        <taxon>Magnoliopsida</taxon>
        <taxon>eudicotyledons</taxon>
        <taxon>Gunneridae</taxon>
        <taxon>Pentapetalae</taxon>
        <taxon>rosids</taxon>
        <taxon>malvids</taxon>
        <taxon>Malvales</taxon>
        <taxon>Malvaceae</taxon>
        <taxon>Malvoideae</taxon>
        <taxon>Hibiscus</taxon>
    </lineage>
</organism>
<dbReference type="InterPro" id="IPR005333">
    <property type="entry name" value="Transcription_factor_TCP"/>
</dbReference>
<reference evidence="9 10" key="1">
    <citation type="journal article" date="2024" name="G3 (Bethesda)">
        <title>Genome assembly of Hibiscus sabdariffa L. provides insights into metabolisms of medicinal natural products.</title>
        <authorList>
            <person name="Kim T."/>
        </authorList>
    </citation>
    <scope>NUCLEOTIDE SEQUENCE [LARGE SCALE GENOMIC DNA]</scope>
    <source>
        <strain evidence="9">TK-2024</strain>
        <tissue evidence="9">Old leaves</tissue>
    </source>
</reference>
<evidence type="ECO:0000256" key="4">
    <source>
        <dbReference type="ARBA" id="ARBA00023163"/>
    </source>
</evidence>
<dbReference type="PANTHER" id="PTHR31072:SF228">
    <property type="entry name" value="TCP DOMAIN-CONTAINING PROTEIN"/>
    <property type="match status" value="1"/>
</dbReference>